<accession>A0AAD9ARF4</accession>
<feature type="region of interest" description="Disordered" evidence="1">
    <location>
        <begin position="1"/>
        <end position="23"/>
    </location>
</feature>
<sequence length="95" mass="10452">MQASYRPKCSANQSDTNIDITSGATRPTDQTLLHLSRAARCHKTWARWLIGTTLRKKVNRRQSLERFGAKPPAALCVPSTIGAIVQFQQNVSTGA</sequence>
<gene>
    <name evidence="2" type="ORF">CCHR01_04168</name>
</gene>
<evidence type="ECO:0000313" key="3">
    <source>
        <dbReference type="Proteomes" id="UP001243330"/>
    </source>
</evidence>
<dbReference type="EMBL" id="JAQOWY010000059">
    <property type="protein sequence ID" value="KAK1853238.1"/>
    <property type="molecule type" value="Genomic_DNA"/>
</dbReference>
<name>A0AAD9ARF4_9PEZI</name>
<evidence type="ECO:0000256" key="1">
    <source>
        <dbReference type="SAM" id="MobiDB-lite"/>
    </source>
</evidence>
<reference evidence="2" key="1">
    <citation type="submission" date="2023-01" db="EMBL/GenBank/DDBJ databases">
        <title>Colletotrichum chrysophilum M932 genome sequence.</title>
        <authorList>
            <person name="Baroncelli R."/>
        </authorList>
    </citation>
    <scope>NUCLEOTIDE SEQUENCE</scope>
    <source>
        <strain evidence="2">M932</strain>
    </source>
</reference>
<comment type="caution">
    <text evidence="2">The sequence shown here is derived from an EMBL/GenBank/DDBJ whole genome shotgun (WGS) entry which is preliminary data.</text>
</comment>
<proteinExistence type="predicted"/>
<dbReference type="Proteomes" id="UP001243330">
    <property type="component" value="Unassembled WGS sequence"/>
</dbReference>
<protein>
    <submittedName>
        <fullName evidence="2">Uncharacterized protein</fullName>
    </submittedName>
</protein>
<dbReference type="AlphaFoldDB" id="A0AAD9ARF4"/>
<organism evidence="2 3">
    <name type="scientific">Colletotrichum chrysophilum</name>
    <dbReference type="NCBI Taxonomy" id="1836956"/>
    <lineage>
        <taxon>Eukaryota</taxon>
        <taxon>Fungi</taxon>
        <taxon>Dikarya</taxon>
        <taxon>Ascomycota</taxon>
        <taxon>Pezizomycotina</taxon>
        <taxon>Sordariomycetes</taxon>
        <taxon>Hypocreomycetidae</taxon>
        <taxon>Glomerellales</taxon>
        <taxon>Glomerellaceae</taxon>
        <taxon>Colletotrichum</taxon>
        <taxon>Colletotrichum gloeosporioides species complex</taxon>
    </lineage>
</organism>
<evidence type="ECO:0000313" key="2">
    <source>
        <dbReference type="EMBL" id="KAK1853238.1"/>
    </source>
</evidence>
<feature type="compositionally biased region" description="Polar residues" evidence="1">
    <location>
        <begin position="10"/>
        <end position="23"/>
    </location>
</feature>
<keyword evidence="3" id="KW-1185">Reference proteome</keyword>